<dbReference type="AlphaFoldDB" id="A0AAE9J232"/>
<sequence>MDQSWIHRTMMSGVKRSEEEEREVPRCSWIRHRKSRRGGWRSWDHIQKAGSAVGEPRVKINKDRWTSDKWSWILVKYTVPHKFQNSATDGCSVWTVKRKAVESEQQLSWYFVEDHWQ</sequence>
<reference evidence="1 2" key="1">
    <citation type="submission" date="2022-04" db="EMBL/GenBank/DDBJ databases">
        <title>Chromosome-level reference genomes for two strains of Caenorhabditis briggsae: an improved platform for comparative genomics.</title>
        <authorList>
            <person name="Stevens L."/>
            <person name="Andersen E."/>
        </authorList>
    </citation>
    <scope>NUCLEOTIDE SEQUENCE [LARGE SCALE GENOMIC DNA]</scope>
    <source>
        <strain evidence="1">VX34</strain>
        <tissue evidence="1">Whole-organism</tissue>
    </source>
</reference>
<organism evidence="1 2">
    <name type="scientific">Caenorhabditis briggsae</name>
    <dbReference type="NCBI Taxonomy" id="6238"/>
    <lineage>
        <taxon>Eukaryota</taxon>
        <taxon>Metazoa</taxon>
        <taxon>Ecdysozoa</taxon>
        <taxon>Nematoda</taxon>
        <taxon>Chromadorea</taxon>
        <taxon>Rhabditida</taxon>
        <taxon>Rhabditina</taxon>
        <taxon>Rhabditomorpha</taxon>
        <taxon>Rhabditoidea</taxon>
        <taxon>Rhabditidae</taxon>
        <taxon>Peloderinae</taxon>
        <taxon>Caenorhabditis</taxon>
    </lineage>
</organism>
<dbReference type="EMBL" id="CP092620">
    <property type="protein sequence ID" value="UMM11240.1"/>
    <property type="molecule type" value="Genomic_DNA"/>
</dbReference>
<dbReference type="Proteomes" id="UP000829354">
    <property type="component" value="Chromosome I"/>
</dbReference>
<proteinExistence type="predicted"/>
<keyword evidence="2" id="KW-1185">Reference proteome</keyword>
<protein>
    <submittedName>
        <fullName evidence="1">Uncharacterized protein</fullName>
    </submittedName>
</protein>
<accession>A0AAE9J232</accession>
<evidence type="ECO:0000313" key="1">
    <source>
        <dbReference type="EMBL" id="UMM11240.1"/>
    </source>
</evidence>
<name>A0AAE9J232_CAEBR</name>
<gene>
    <name evidence="1" type="ORF">L5515_000623</name>
</gene>
<evidence type="ECO:0000313" key="2">
    <source>
        <dbReference type="Proteomes" id="UP000829354"/>
    </source>
</evidence>